<proteinExistence type="predicted"/>
<dbReference type="Proteomes" id="UP000026962">
    <property type="component" value="Chromosome 7"/>
</dbReference>
<dbReference type="STRING" id="4537.A0A0E0LL49"/>
<dbReference type="HOGENOM" id="CLU_060648_0_0_1"/>
<dbReference type="OMA" id="VHRPPGC"/>
<reference evidence="2" key="2">
    <citation type="submission" date="2018-05" db="EMBL/GenBank/DDBJ databases">
        <title>OpunRS2 (Oryza punctata Reference Sequence Version 2).</title>
        <authorList>
            <person name="Zhang J."/>
            <person name="Kudrna D."/>
            <person name="Lee S."/>
            <person name="Talag J."/>
            <person name="Welchert J."/>
            <person name="Wing R.A."/>
        </authorList>
    </citation>
    <scope>NUCLEOTIDE SEQUENCE [LARGE SCALE GENOMIC DNA]</scope>
</reference>
<dbReference type="AlphaFoldDB" id="A0A0E0LL49"/>
<evidence type="ECO:0000313" key="3">
    <source>
        <dbReference type="Proteomes" id="UP000026962"/>
    </source>
</evidence>
<evidence type="ECO:0000256" key="1">
    <source>
        <dbReference type="SAM" id="MobiDB-lite"/>
    </source>
</evidence>
<dbReference type="Gramene" id="OPUNC07G14590.1">
    <property type="protein sequence ID" value="OPUNC07G14590.1"/>
    <property type="gene ID" value="OPUNC07G14590"/>
</dbReference>
<evidence type="ECO:0000313" key="2">
    <source>
        <dbReference type="EnsemblPlants" id="OPUNC07G14590.1"/>
    </source>
</evidence>
<feature type="region of interest" description="Disordered" evidence="1">
    <location>
        <begin position="1"/>
        <end position="22"/>
    </location>
</feature>
<sequence>MRDLAKLLTPSPPPSRSSPHVPPLSTLLSLAHASPCEVPHPPGCSRLDAVREGCELLDPMLEAAPVEGFGSVEAFMAAAKQFMVLIQEMRAKAKEACRIVVLIQEAAAARGTLDAAAASEVCRKVAVATAAAVGGGSDVASTSEVFKAAVVMPKEVEAPTNLVQEGAAEEAYRSPILIPEATAEDIGGGMRGLSPVVEDVSYGEVDNPSCHQRIMLADDSDHTALFEKKESIRQISIEEMRGKAKDVSSEDVKSSDDDIAMVIGGYAQDPYDDSGLEELLQDQDTLEKSVKEFLECFKSTNFR</sequence>
<feature type="compositionally biased region" description="Pro residues" evidence="1">
    <location>
        <begin position="10"/>
        <end position="22"/>
    </location>
</feature>
<reference evidence="2" key="1">
    <citation type="submission" date="2015-04" db="UniProtKB">
        <authorList>
            <consortium name="EnsemblPlants"/>
        </authorList>
    </citation>
    <scope>IDENTIFICATION</scope>
</reference>
<dbReference type="EnsemblPlants" id="OPUNC07G14590.1">
    <property type="protein sequence ID" value="OPUNC07G14590.1"/>
    <property type="gene ID" value="OPUNC07G14590"/>
</dbReference>
<organism evidence="2">
    <name type="scientific">Oryza punctata</name>
    <name type="common">Red rice</name>
    <dbReference type="NCBI Taxonomy" id="4537"/>
    <lineage>
        <taxon>Eukaryota</taxon>
        <taxon>Viridiplantae</taxon>
        <taxon>Streptophyta</taxon>
        <taxon>Embryophyta</taxon>
        <taxon>Tracheophyta</taxon>
        <taxon>Spermatophyta</taxon>
        <taxon>Magnoliopsida</taxon>
        <taxon>Liliopsida</taxon>
        <taxon>Poales</taxon>
        <taxon>Poaceae</taxon>
        <taxon>BOP clade</taxon>
        <taxon>Oryzoideae</taxon>
        <taxon>Oryzeae</taxon>
        <taxon>Oryzinae</taxon>
        <taxon>Oryza</taxon>
    </lineage>
</organism>
<protein>
    <submittedName>
        <fullName evidence="2">Uncharacterized protein</fullName>
    </submittedName>
</protein>
<name>A0A0E0LL49_ORYPU</name>
<accession>A0A0E0LL49</accession>
<keyword evidence="3" id="KW-1185">Reference proteome</keyword>